<dbReference type="EMBL" id="AZGY01000005">
    <property type="protein sequence ID" value="KZZ98446.1"/>
    <property type="molecule type" value="Genomic_DNA"/>
</dbReference>
<evidence type="ECO:0000256" key="1">
    <source>
        <dbReference type="SAM" id="MobiDB-lite"/>
    </source>
</evidence>
<proteinExistence type="predicted"/>
<evidence type="ECO:0008006" key="4">
    <source>
        <dbReference type="Google" id="ProtNLM"/>
    </source>
</evidence>
<sequence length="160" mass="16942">MPRRSKAAIAAAAALAAASADGTEKDVTAATAAAAPNGLTEGELRFIKAVFDNMTQKPDANWDNVATDLGLKDAKCAKERFRQMSVRHGWRDNTSAAPSPRKAGAAAEGKVTKRNGGTPRTPTKRTFKSAAVVKDEDEDEDDEKHGEAGRKGEFADDGEI</sequence>
<dbReference type="AlphaFoldDB" id="A0A168E5P5"/>
<dbReference type="Proteomes" id="UP000078544">
    <property type="component" value="Unassembled WGS sequence"/>
</dbReference>
<gene>
    <name evidence="2" type="ORF">AAL_02964</name>
</gene>
<dbReference type="STRING" id="1081109.A0A168E5P5"/>
<organism evidence="2 3">
    <name type="scientific">Moelleriella libera RCEF 2490</name>
    <dbReference type="NCBI Taxonomy" id="1081109"/>
    <lineage>
        <taxon>Eukaryota</taxon>
        <taxon>Fungi</taxon>
        <taxon>Dikarya</taxon>
        <taxon>Ascomycota</taxon>
        <taxon>Pezizomycotina</taxon>
        <taxon>Sordariomycetes</taxon>
        <taxon>Hypocreomycetidae</taxon>
        <taxon>Hypocreales</taxon>
        <taxon>Clavicipitaceae</taxon>
        <taxon>Moelleriella</taxon>
    </lineage>
</organism>
<reference evidence="2 3" key="1">
    <citation type="journal article" date="2016" name="Genome Biol. Evol.">
        <title>Divergent and convergent evolution of fungal pathogenicity.</title>
        <authorList>
            <person name="Shang Y."/>
            <person name="Xiao G."/>
            <person name="Zheng P."/>
            <person name="Cen K."/>
            <person name="Zhan S."/>
            <person name="Wang C."/>
        </authorList>
    </citation>
    <scope>NUCLEOTIDE SEQUENCE [LARGE SCALE GENOMIC DNA]</scope>
    <source>
        <strain evidence="2 3">RCEF 2490</strain>
    </source>
</reference>
<evidence type="ECO:0000313" key="2">
    <source>
        <dbReference type="EMBL" id="KZZ98446.1"/>
    </source>
</evidence>
<evidence type="ECO:0000313" key="3">
    <source>
        <dbReference type="Proteomes" id="UP000078544"/>
    </source>
</evidence>
<feature type="compositionally biased region" description="Low complexity" evidence="1">
    <location>
        <begin position="95"/>
        <end position="107"/>
    </location>
</feature>
<feature type="compositionally biased region" description="Basic and acidic residues" evidence="1">
    <location>
        <begin position="143"/>
        <end position="154"/>
    </location>
</feature>
<accession>A0A168E5P5</accession>
<dbReference type="OrthoDB" id="5239281at2759"/>
<protein>
    <recommendedName>
        <fullName evidence="4">Myb-like domain-containing protein</fullName>
    </recommendedName>
</protein>
<keyword evidence="3" id="KW-1185">Reference proteome</keyword>
<comment type="caution">
    <text evidence="2">The sequence shown here is derived from an EMBL/GenBank/DDBJ whole genome shotgun (WGS) entry which is preliminary data.</text>
</comment>
<feature type="region of interest" description="Disordered" evidence="1">
    <location>
        <begin position="85"/>
        <end position="160"/>
    </location>
</feature>
<name>A0A168E5P5_9HYPO</name>